<evidence type="ECO:0000313" key="2">
    <source>
        <dbReference type="Proteomes" id="UP000249661"/>
    </source>
</evidence>
<name>A0ACD1HJI7_9EURO</name>
<protein>
    <submittedName>
        <fullName evidence="1">P-loop containing nucleoside triphosphate hydrolase protein</fullName>
    </submittedName>
</protein>
<keyword evidence="2" id="KW-1185">Reference proteome</keyword>
<sequence>MRSHGDWVSLEGIATSLLDGSPIAIAITVFIAFGLPVLLHLLFYRTVASPPSSNFLLLGPNGAGKTALLTLLEAKSSPARTDIRVTHTSQTSTAATISLPASVPTASNRYRSVNDTSLKDIAKNPVKYRLMDTPGHGKLRESQAISQLLSMSASKDAKSKLRGVLYMVDTAVLANPETLRDTANYLYDVLLILQRRALSRGKKAASEVPVLVAANKQDLFTALPPGSVREKLEDEISKLRNSRSKNLLDASVDAGIADDEDDILGSSNPHDRFSFQSLKDEVGIVVDIVGGAVMGDEESNLGSGVRKWEEWIGQCLRGSSAETSLQSGLVTEYPAVACKLQYLRALQQQLVPEDPLTSQTGTSCTIRLLSKFDSIPLRWR</sequence>
<dbReference type="Proteomes" id="UP000249661">
    <property type="component" value="Unassembled WGS sequence"/>
</dbReference>
<organism evidence="1 2">
    <name type="scientific">Aspergillus aculeatinus CBS 121060</name>
    <dbReference type="NCBI Taxonomy" id="1448322"/>
    <lineage>
        <taxon>Eukaryota</taxon>
        <taxon>Fungi</taxon>
        <taxon>Dikarya</taxon>
        <taxon>Ascomycota</taxon>
        <taxon>Pezizomycotina</taxon>
        <taxon>Eurotiomycetes</taxon>
        <taxon>Eurotiomycetidae</taxon>
        <taxon>Eurotiales</taxon>
        <taxon>Aspergillaceae</taxon>
        <taxon>Aspergillus</taxon>
        <taxon>Aspergillus subgen. Circumdati</taxon>
    </lineage>
</organism>
<reference evidence="1" key="1">
    <citation type="submission" date="2018-02" db="EMBL/GenBank/DDBJ databases">
        <title>The genomes of Aspergillus section Nigri reveals drivers in fungal speciation.</title>
        <authorList>
            <consortium name="DOE Joint Genome Institute"/>
            <person name="Vesth T.C."/>
            <person name="Nybo J."/>
            <person name="Theobald S."/>
            <person name="Brandl J."/>
            <person name="Frisvad J.C."/>
            <person name="Nielsen K.F."/>
            <person name="Lyhne E.K."/>
            <person name="Kogle M.E."/>
            <person name="Kuo A."/>
            <person name="Riley R."/>
            <person name="Clum A."/>
            <person name="Nolan M."/>
            <person name="Lipzen A."/>
            <person name="Salamov A."/>
            <person name="Henrissat B."/>
            <person name="Wiebenga A."/>
            <person name="De vries R.P."/>
            <person name="Grigoriev I.V."/>
            <person name="Mortensen U.H."/>
            <person name="Andersen M.R."/>
            <person name="Baker S.E."/>
        </authorList>
    </citation>
    <scope>NUCLEOTIDE SEQUENCE</scope>
    <source>
        <strain evidence="1">CBS 121060</strain>
    </source>
</reference>
<dbReference type="EMBL" id="KZ824938">
    <property type="protein sequence ID" value="RAH73609.1"/>
    <property type="molecule type" value="Genomic_DNA"/>
</dbReference>
<accession>A0ACD1HJI7</accession>
<evidence type="ECO:0000313" key="1">
    <source>
        <dbReference type="EMBL" id="RAH73609.1"/>
    </source>
</evidence>
<gene>
    <name evidence="1" type="ORF">BO66DRAFT_398474</name>
</gene>
<keyword evidence="1" id="KW-0378">Hydrolase</keyword>
<proteinExistence type="predicted"/>